<evidence type="ECO:0000256" key="9">
    <source>
        <dbReference type="RuleBase" id="RU361174"/>
    </source>
</evidence>
<evidence type="ECO:0000313" key="12">
    <source>
        <dbReference type="Proteomes" id="UP001179280"/>
    </source>
</evidence>
<evidence type="ECO:0000256" key="3">
    <source>
        <dbReference type="ARBA" id="ARBA00022651"/>
    </source>
</evidence>
<evidence type="ECO:0000259" key="10">
    <source>
        <dbReference type="PROSITE" id="PS51760"/>
    </source>
</evidence>
<dbReference type="RefSeq" id="WP_239586896.1">
    <property type="nucleotide sequence ID" value="NZ_JAFBCV010000031.1"/>
</dbReference>
<comment type="caution">
    <text evidence="11">The sequence shown here is derived from an EMBL/GenBank/DDBJ whole genome shotgun (WGS) entry which is preliminary data.</text>
</comment>
<evidence type="ECO:0000256" key="5">
    <source>
        <dbReference type="ARBA" id="ARBA00023277"/>
    </source>
</evidence>
<evidence type="ECO:0000256" key="6">
    <source>
        <dbReference type="ARBA" id="ARBA00023295"/>
    </source>
</evidence>
<comment type="pathway">
    <text evidence="2">Glycan degradation; xylan degradation.</text>
</comment>
<dbReference type="PANTHER" id="PTHR31490:SF90">
    <property type="entry name" value="ENDO-1,4-BETA-XYLANASE A"/>
    <property type="match status" value="1"/>
</dbReference>
<protein>
    <recommendedName>
        <fullName evidence="9">Beta-xylanase</fullName>
        <ecNumber evidence="9">3.2.1.8</ecNumber>
    </recommendedName>
</protein>
<keyword evidence="12" id="KW-1185">Reference proteome</keyword>
<dbReference type="SUPFAM" id="SSF51445">
    <property type="entry name" value="(Trans)glycosidases"/>
    <property type="match status" value="1"/>
</dbReference>
<dbReference type="Gene3D" id="3.20.20.80">
    <property type="entry name" value="Glycosidases"/>
    <property type="match status" value="1"/>
</dbReference>
<sequence length="392" mass="45130">MSWIVNRLGVASLITAVSLTGGTSGMQNVAGQETQSSSHSFALEVPSIAEHFDSSFLIGAAVEPHQLDGVQGEIIKRHYSSIVAENAMKPISLQPNEGDFRFQEADKIANFARENGLSLRFHTLVWHNQVPEWFFLDENGKKMIDETDQVKREANKELLLDRLTTHIRTVVERYKDVVDSWDVVNEVIADEATNARGMRESEWYQLTGDEYIRVAFQTARQYAGSDSKLYINDYNTEVSPKREHLYNLVTELLEDHVPIDGVGHQAHNQIEWPSISDMRRSFSMFAELGLDNQVTELDVSLYNWPPTPAYREYEDIPTERFDEQADRYEELFSLYRELDSIISNVTFWGIADNHTWLNDRAREYNNGVGVDAPFVFDINYQVKPSYWRIMNQ</sequence>
<dbReference type="EMBL" id="JAFBCV010000031">
    <property type="protein sequence ID" value="MBM7841349.1"/>
    <property type="molecule type" value="Genomic_DNA"/>
</dbReference>
<evidence type="ECO:0000313" key="11">
    <source>
        <dbReference type="EMBL" id="MBM7841349.1"/>
    </source>
</evidence>
<dbReference type="InterPro" id="IPR044846">
    <property type="entry name" value="GH10"/>
</dbReference>
<evidence type="ECO:0000256" key="8">
    <source>
        <dbReference type="PROSITE-ProRule" id="PRU10061"/>
    </source>
</evidence>
<dbReference type="GO" id="GO:0031176">
    <property type="term" value="F:endo-1,4-beta-xylanase activity"/>
    <property type="evidence" value="ECO:0007669"/>
    <property type="project" value="UniProtKB-EC"/>
</dbReference>
<proteinExistence type="inferred from homology"/>
<keyword evidence="4 9" id="KW-0378">Hydrolase</keyword>
<comment type="catalytic activity">
    <reaction evidence="1 9">
        <text>Endohydrolysis of (1-&gt;4)-beta-D-xylosidic linkages in xylans.</text>
        <dbReference type="EC" id="3.2.1.8"/>
    </reaction>
</comment>
<dbReference type="PROSITE" id="PS51760">
    <property type="entry name" value="GH10_2"/>
    <property type="match status" value="1"/>
</dbReference>
<dbReference type="InterPro" id="IPR001000">
    <property type="entry name" value="GH10_dom"/>
</dbReference>
<dbReference type="PRINTS" id="PR00134">
    <property type="entry name" value="GLHYDRLASE10"/>
</dbReference>
<feature type="domain" description="GH10" evidence="10">
    <location>
        <begin position="42"/>
        <end position="392"/>
    </location>
</feature>
<dbReference type="EC" id="3.2.1.8" evidence="9"/>
<keyword evidence="6 9" id="KW-0326">Glycosidase</keyword>
<dbReference type="InterPro" id="IPR031158">
    <property type="entry name" value="GH10_AS"/>
</dbReference>
<evidence type="ECO:0000256" key="2">
    <source>
        <dbReference type="ARBA" id="ARBA00004851"/>
    </source>
</evidence>
<dbReference type="Pfam" id="PF00331">
    <property type="entry name" value="Glyco_hydro_10"/>
    <property type="match status" value="1"/>
</dbReference>
<keyword evidence="5 9" id="KW-0119">Carbohydrate metabolism</keyword>
<evidence type="ECO:0000256" key="4">
    <source>
        <dbReference type="ARBA" id="ARBA00022801"/>
    </source>
</evidence>
<evidence type="ECO:0000256" key="1">
    <source>
        <dbReference type="ARBA" id="ARBA00000681"/>
    </source>
</evidence>
<dbReference type="PROSITE" id="PS00591">
    <property type="entry name" value="GH10_1"/>
    <property type="match status" value="1"/>
</dbReference>
<keyword evidence="7 9" id="KW-0624">Polysaccharide degradation</keyword>
<accession>A0ABS2T0R2</accession>
<dbReference type="InterPro" id="IPR017853">
    <property type="entry name" value="GH"/>
</dbReference>
<evidence type="ECO:0000256" key="7">
    <source>
        <dbReference type="ARBA" id="ARBA00023326"/>
    </source>
</evidence>
<dbReference type="PANTHER" id="PTHR31490">
    <property type="entry name" value="GLYCOSYL HYDROLASE"/>
    <property type="match status" value="1"/>
</dbReference>
<keyword evidence="3" id="KW-0858">Xylan degradation</keyword>
<dbReference type="SMART" id="SM00633">
    <property type="entry name" value="Glyco_10"/>
    <property type="match status" value="1"/>
</dbReference>
<name>A0ABS2T0R2_9BACI</name>
<gene>
    <name evidence="11" type="ORF">JOC54_004653</name>
</gene>
<organism evidence="11 12">
    <name type="scientific">Shouchella xiaoxiensis</name>
    <dbReference type="NCBI Taxonomy" id="766895"/>
    <lineage>
        <taxon>Bacteria</taxon>
        <taxon>Bacillati</taxon>
        <taxon>Bacillota</taxon>
        <taxon>Bacilli</taxon>
        <taxon>Bacillales</taxon>
        <taxon>Bacillaceae</taxon>
        <taxon>Shouchella</taxon>
    </lineage>
</organism>
<comment type="similarity">
    <text evidence="9">Belongs to the glycosyl hydrolase 10 (cellulase F) family.</text>
</comment>
<reference evidence="11" key="1">
    <citation type="submission" date="2021-01" db="EMBL/GenBank/DDBJ databases">
        <title>Genomic Encyclopedia of Type Strains, Phase IV (KMG-IV): sequencing the most valuable type-strain genomes for metagenomic binning, comparative biology and taxonomic classification.</title>
        <authorList>
            <person name="Goeker M."/>
        </authorList>
    </citation>
    <scope>NUCLEOTIDE SEQUENCE</scope>
    <source>
        <strain evidence="11">DSM 21943</strain>
    </source>
</reference>
<dbReference type="Proteomes" id="UP001179280">
    <property type="component" value="Unassembled WGS sequence"/>
</dbReference>
<feature type="active site" description="Nucleophile" evidence="8">
    <location>
        <position position="296"/>
    </location>
</feature>